<dbReference type="Gene3D" id="3.40.50.410">
    <property type="entry name" value="von Willebrand factor, type A domain"/>
    <property type="match status" value="1"/>
</dbReference>
<dbReference type="CDD" id="cd01462">
    <property type="entry name" value="VWA_YIEM_type"/>
    <property type="match status" value="1"/>
</dbReference>
<dbReference type="Pfam" id="PF05762">
    <property type="entry name" value="VWA_CoxE"/>
    <property type="match status" value="1"/>
</dbReference>
<dbReference type="SUPFAM" id="SSF53300">
    <property type="entry name" value="vWA-like"/>
    <property type="match status" value="1"/>
</dbReference>
<dbReference type="InterPro" id="IPR008912">
    <property type="entry name" value="Uncharacterised_CoxE"/>
</dbReference>
<evidence type="ECO:0000313" key="2">
    <source>
        <dbReference type="RefSeq" id="WP_028312674.1"/>
    </source>
</evidence>
<keyword evidence="1" id="KW-1185">Reference proteome</keyword>
<dbReference type="AlphaFoldDB" id="A0A8B6X6G8"/>
<dbReference type="Proteomes" id="UP000675920">
    <property type="component" value="Unplaced"/>
</dbReference>
<sequence length="386" mass="41998">MNDAPPTDAALRWRLILGSEADACLGGRPLAGDDAAIDRALGALYEPPSDRGRRGGLGASAPGVARWLGDIRNYFPASVVRLMQQDAIERLDLRRLLLEPEMLDSVEPDVHLAATLVSLAGVIPERTKETARLVVRRIVDELERRLAQPLRQAIAGSLDRSTRTRRPRPAEIDWPRTIRANLRHWQPEYRTVIPAERIGHGRRRRALRRIVLCIDQSGSMAASVVYSSVFAAVMASLPAVDTRMVVFDTAVVDLTHKLADPVDVLFGIQLGGGTDIAQALRYCRDGIEDPTDTILVLISDLIEGGNRGPLLRVMHELVSAGVQVITLLALSDEGKPAYDHETAANFAALGSPAFACTPDLFPELMAAAIDRRDLGGWLGERGIVSG</sequence>
<dbReference type="PANTHER" id="PTHR30634:SF16">
    <property type="entry name" value="OUTER-MEMBRANE LIPOPROTEIN LOLB"/>
    <property type="match status" value="1"/>
</dbReference>
<dbReference type="InterPro" id="IPR036465">
    <property type="entry name" value="vWFA_dom_sf"/>
</dbReference>
<dbReference type="RefSeq" id="WP_028312674.1">
    <property type="nucleotide sequence ID" value="NZ_KI519499.1"/>
</dbReference>
<dbReference type="OrthoDB" id="9789979at2"/>
<name>A0A8B6X6G8_9BURK</name>
<accession>A0A8B6X6G8</accession>
<dbReference type="PANTHER" id="PTHR30634">
    <property type="entry name" value="OUTER MEMBRANE LOLAB LIPOPROTEIN INSERTION APPARATUS"/>
    <property type="match status" value="1"/>
</dbReference>
<reference evidence="2" key="2">
    <citation type="submission" date="2025-08" db="UniProtKB">
        <authorList>
            <consortium name="RefSeq"/>
        </authorList>
    </citation>
    <scope>IDENTIFICATION</scope>
</reference>
<reference evidence="2" key="1">
    <citation type="journal article" date="1999" name="Gene">
        <title>Sequence analysis, characterization and CO-specific transcription of the cox gene cluster on the megaplasmid pHCG3 of Oligotropha carboxidovorans.</title>
        <authorList>
            <person name="Santiago B."/>
            <person name="Schubel U."/>
            <person name="Egelseer C."/>
            <person name="Meyer O."/>
        </authorList>
    </citation>
    <scope>NUCLEOTIDE SEQUENCE</scope>
</reference>
<organism evidence="1 2">
    <name type="scientific">Derxia gummosa DSM 723</name>
    <dbReference type="NCBI Taxonomy" id="1121388"/>
    <lineage>
        <taxon>Bacteria</taxon>
        <taxon>Pseudomonadati</taxon>
        <taxon>Pseudomonadota</taxon>
        <taxon>Betaproteobacteria</taxon>
        <taxon>Burkholderiales</taxon>
        <taxon>Alcaligenaceae</taxon>
        <taxon>Derxia</taxon>
    </lineage>
</organism>
<protein>
    <submittedName>
        <fullName evidence="2">VWA domain-containing protein</fullName>
    </submittedName>
</protein>
<proteinExistence type="predicted"/>
<dbReference type="InterPro" id="IPR050458">
    <property type="entry name" value="LolB"/>
</dbReference>
<evidence type="ECO:0000313" key="1">
    <source>
        <dbReference type="Proteomes" id="UP000675920"/>
    </source>
</evidence>